<dbReference type="AlphaFoldDB" id="A0AAD5WXK0"/>
<name>A0AAD5WXK0_9PEZI</name>
<dbReference type="Proteomes" id="UP001201980">
    <property type="component" value="Unassembled WGS sequence"/>
</dbReference>
<reference evidence="2" key="1">
    <citation type="submission" date="2022-07" db="EMBL/GenBank/DDBJ databases">
        <title>Draft genome sequence of Zalerion maritima ATCC 34329, a (micro)plastics degrading marine fungus.</title>
        <authorList>
            <person name="Paco A."/>
            <person name="Goncalves M.F.M."/>
            <person name="Rocha-Santos T.A.P."/>
            <person name="Alves A."/>
        </authorList>
    </citation>
    <scope>NUCLEOTIDE SEQUENCE</scope>
    <source>
        <strain evidence="2">ATCC 34329</strain>
    </source>
</reference>
<feature type="region of interest" description="Disordered" evidence="1">
    <location>
        <begin position="130"/>
        <end position="151"/>
    </location>
</feature>
<keyword evidence="3" id="KW-1185">Reference proteome</keyword>
<dbReference type="Gene3D" id="2.170.150.70">
    <property type="match status" value="1"/>
</dbReference>
<sequence>MSVGRPLRGACQCGRNRYIVQIPGDATETAQVMFETDQARCFPQANPLTAFLRVPLAWYRSTTYAFFPDESPSLIHRIYSHPRQEYAQRHFCGFCGTPIAFWSEQPRTEADYISLTLDSLHHEDLRDLEDMGLIPDPGEQPATPKSAAADNEVDEALRIGKASTGVTWFDDLMEGSALGTLRRTQAAARSADGRAKVEWEVVEWTEDGDASDVEMGSSATPATPVKRKLDDRDDFELATQG</sequence>
<evidence type="ECO:0000313" key="3">
    <source>
        <dbReference type="Proteomes" id="UP001201980"/>
    </source>
</evidence>
<organism evidence="2 3">
    <name type="scientific">Zalerion maritima</name>
    <dbReference type="NCBI Taxonomy" id="339359"/>
    <lineage>
        <taxon>Eukaryota</taxon>
        <taxon>Fungi</taxon>
        <taxon>Dikarya</taxon>
        <taxon>Ascomycota</taxon>
        <taxon>Pezizomycotina</taxon>
        <taxon>Sordariomycetes</taxon>
        <taxon>Lulworthiomycetidae</taxon>
        <taxon>Lulworthiales</taxon>
        <taxon>Lulworthiaceae</taxon>
        <taxon>Zalerion</taxon>
    </lineage>
</organism>
<feature type="region of interest" description="Disordered" evidence="1">
    <location>
        <begin position="206"/>
        <end position="241"/>
    </location>
</feature>
<feature type="compositionally biased region" description="Acidic residues" evidence="1">
    <location>
        <begin position="232"/>
        <end position="241"/>
    </location>
</feature>
<gene>
    <name evidence="2" type="ORF">MKZ38_003737</name>
</gene>
<comment type="caution">
    <text evidence="2">The sequence shown here is derived from an EMBL/GenBank/DDBJ whole genome shotgun (WGS) entry which is preliminary data.</text>
</comment>
<proteinExistence type="predicted"/>
<dbReference type="EMBL" id="JAKWBI020000021">
    <property type="protein sequence ID" value="KAJ2905949.1"/>
    <property type="molecule type" value="Genomic_DNA"/>
</dbReference>
<evidence type="ECO:0000313" key="2">
    <source>
        <dbReference type="EMBL" id="KAJ2905949.1"/>
    </source>
</evidence>
<protein>
    <submittedName>
        <fullName evidence="2">Mss4</fullName>
    </submittedName>
</protein>
<evidence type="ECO:0000256" key="1">
    <source>
        <dbReference type="SAM" id="MobiDB-lite"/>
    </source>
</evidence>
<accession>A0AAD5WXK0</accession>